<dbReference type="HAMAP" id="MF_00942">
    <property type="entry name" value="Nth"/>
    <property type="match status" value="1"/>
</dbReference>
<evidence type="ECO:0000256" key="8">
    <source>
        <dbReference type="ARBA" id="ARBA00023125"/>
    </source>
</evidence>
<keyword evidence="3 12" id="KW-0479">Metal-binding</keyword>
<dbReference type="InterPro" id="IPR004035">
    <property type="entry name" value="Endouclease-III_FeS-bd_BS"/>
</dbReference>
<evidence type="ECO:0000259" key="13">
    <source>
        <dbReference type="SMART" id="SM00478"/>
    </source>
</evidence>
<evidence type="ECO:0000256" key="3">
    <source>
        <dbReference type="ARBA" id="ARBA00022723"/>
    </source>
</evidence>
<reference evidence="15" key="1">
    <citation type="submission" date="2016-11" db="EMBL/GenBank/DDBJ databases">
        <authorList>
            <person name="Varghese N."/>
            <person name="Submissions S."/>
        </authorList>
    </citation>
    <scope>NUCLEOTIDE SEQUENCE [LARGE SCALE GENOMIC DNA]</scope>
    <source>
        <strain evidence="15">DSM 18095</strain>
    </source>
</reference>
<feature type="binding site" evidence="12">
    <location>
        <position position="198"/>
    </location>
    <ligand>
        <name>[4Fe-4S] cluster</name>
        <dbReference type="ChEBI" id="CHEBI:49883"/>
    </ligand>
</feature>
<dbReference type="RefSeq" id="WP_072975266.1">
    <property type="nucleotide sequence ID" value="NZ_FQTY01000006.1"/>
</dbReference>
<comment type="function">
    <text evidence="12">DNA repair enzyme that has both DNA N-glycosylase activity and AP-lyase activity. The DNA N-glycosylase activity releases various damaged pyrimidines from DNA by cleaving the N-glycosidic bond, leaving an AP (apurinic/apyrimidinic) site. The AP-lyase activity cleaves the phosphodiester bond 3' to the AP site by a beta-elimination, leaving a 3'-terminal unsaturated sugar and a product with a terminal 5'-phosphate.</text>
</comment>
<dbReference type="GO" id="GO:0019104">
    <property type="term" value="F:DNA N-glycosylase activity"/>
    <property type="evidence" value="ECO:0007669"/>
    <property type="project" value="UniProtKB-UniRule"/>
</dbReference>
<keyword evidence="4 12" id="KW-0227">DNA damage</keyword>
<dbReference type="PANTHER" id="PTHR10359">
    <property type="entry name" value="A/G-SPECIFIC ADENINE GLYCOSYLASE/ENDONUCLEASE III"/>
    <property type="match status" value="1"/>
</dbReference>
<keyword evidence="8 12" id="KW-0238">DNA-binding</keyword>
<evidence type="ECO:0000256" key="1">
    <source>
        <dbReference type="ARBA" id="ARBA00008343"/>
    </source>
</evidence>
<evidence type="ECO:0000256" key="7">
    <source>
        <dbReference type="ARBA" id="ARBA00023014"/>
    </source>
</evidence>
<keyword evidence="5 12" id="KW-0378">Hydrolase</keyword>
<dbReference type="PANTHER" id="PTHR10359:SF18">
    <property type="entry name" value="ENDONUCLEASE III"/>
    <property type="match status" value="1"/>
</dbReference>
<feature type="binding site" evidence="12">
    <location>
        <position position="207"/>
    </location>
    <ligand>
        <name>[4Fe-4S] cluster</name>
        <dbReference type="ChEBI" id="CHEBI:49883"/>
    </ligand>
</feature>
<evidence type="ECO:0000313" key="14">
    <source>
        <dbReference type="EMBL" id="SHE74523.1"/>
    </source>
</evidence>
<dbReference type="Gene3D" id="1.10.340.30">
    <property type="entry name" value="Hypothetical protein, domain 2"/>
    <property type="match status" value="1"/>
</dbReference>
<dbReference type="GO" id="GO:0003677">
    <property type="term" value="F:DNA binding"/>
    <property type="evidence" value="ECO:0007669"/>
    <property type="project" value="UniProtKB-UniRule"/>
</dbReference>
<evidence type="ECO:0000256" key="6">
    <source>
        <dbReference type="ARBA" id="ARBA00023004"/>
    </source>
</evidence>
<keyword evidence="10 12" id="KW-0456">Lyase</keyword>
<evidence type="ECO:0000256" key="11">
    <source>
        <dbReference type="ARBA" id="ARBA00023295"/>
    </source>
</evidence>
<dbReference type="AlphaFoldDB" id="A0A1M4W066"/>
<dbReference type="InterPro" id="IPR005759">
    <property type="entry name" value="Nth"/>
</dbReference>
<sequence>MKKMLSKKEIKIVLEKLEGKFPDAKAELDFTNSFELLIATILSAQCTDVQVNKTTSVLFEELKTPQDYIKLSEEELGKRIRSCGFYKTKSKNILETCRLLIENYGGEVPNTMEDLVTLPGVGRKTANVVLSNAFNTPAIAVDTHVFRVSNRIGLANSTNVLDTEKDLMDNIEREMWSKAHHLLIFHGRRICKARKPLCTICPITDYCFYYKKEVKQ</sequence>
<comment type="cofactor">
    <cofactor evidence="12">
        <name>[4Fe-4S] cluster</name>
        <dbReference type="ChEBI" id="CHEBI:49883"/>
    </cofactor>
    <text evidence="12">Binds 1 [4Fe-4S] cluster.</text>
</comment>
<dbReference type="Pfam" id="PF00633">
    <property type="entry name" value="HHH"/>
    <property type="match status" value="1"/>
</dbReference>
<dbReference type="GO" id="GO:0140078">
    <property type="term" value="F:class I DNA-(apurinic or apyrimidinic site) endonuclease activity"/>
    <property type="evidence" value="ECO:0007669"/>
    <property type="project" value="UniProtKB-EC"/>
</dbReference>
<organism evidence="14 15">
    <name type="scientific">Tissierella praeacuta DSM 18095</name>
    <dbReference type="NCBI Taxonomy" id="1123404"/>
    <lineage>
        <taxon>Bacteria</taxon>
        <taxon>Bacillati</taxon>
        <taxon>Bacillota</taxon>
        <taxon>Tissierellia</taxon>
        <taxon>Tissierellales</taxon>
        <taxon>Tissierellaceae</taxon>
        <taxon>Tissierella</taxon>
    </lineage>
</organism>
<dbReference type="CDD" id="cd00056">
    <property type="entry name" value="ENDO3c"/>
    <property type="match status" value="1"/>
</dbReference>
<evidence type="ECO:0000256" key="10">
    <source>
        <dbReference type="ARBA" id="ARBA00023239"/>
    </source>
</evidence>
<evidence type="ECO:0000313" key="15">
    <source>
        <dbReference type="Proteomes" id="UP000184114"/>
    </source>
</evidence>
<dbReference type="GO" id="GO:0046872">
    <property type="term" value="F:metal ion binding"/>
    <property type="evidence" value="ECO:0007669"/>
    <property type="project" value="UniProtKB-KW"/>
</dbReference>
<dbReference type="Gene3D" id="1.10.1670.10">
    <property type="entry name" value="Helix-hairpin-Helix base-excision DNA repair enzymes (C-terminal)"/>
    <property type="match status" value="1"/>
</dbReference>
<dbReference type="GO" id="GO:0051539">
    <property type="term" value="F:4 iron, 4 sulfur cluster binding"/>
    <property type="evidence" value="ECO:0007669"/>
    <property type="project" value="UniProtKB-UniRule"/>
</dbReference>
<dbReference type="NCBIfam" id="TIGR01083">
    <property type="entry name" value="nth"/>
    <property type="match status" value="1"/>
</dbReference>
<keyword evidence="14" id="KW-0255">Endonuclease</keyword>
<dbReference type="SMART" id="SM00525">
    <property type="entry name" value="FES"/>
    <property type="match status" value="1"/>
</dbReference>
<dbReference type="PROSITE" id="PS00764">
    <property type="entry name" value="ENDONUCLEASE_III_1"/>
    <property type="match status" value="1"/>
</dbReference>
<keyword evidence="9 12" id="KW-0234">DNA repair</keyword>
<protein>
    <recommendedName>
        <fullName evidence="12">Endonuclease III</fullName>
        <ecNumber evidence="12">4.2.99.18</ecNumber>
    </recommendedName>
    <alternativeName>
        <fullName evidence="12">DNA-(apurinic or apyrimidinic site) lyase</fullName>
    </alternativeName>
</protein>
<name>A0A1M4W066_9FIRM</name>
<dbReference type="EC" id="4.2.99.18" evidence="12"/>
<dbReference type="InterPro" id="IPR023170">
    <property type="entry name" value="HhH_base_excis_C"/>
</dbReference>
<comment type="catalytic activity">
    <reaction evidence="12">
        <text>2'-deoxyribonucleotide-(2'-deoxyribose 5'-phosphate)-2'-deoxyribonucleotide-DNA = a 3'-end 2'-deoxyribonucleotide-(2,3-dehydro-2,3-deoxyribose 5'-phosphate)-DNA + a 5'-end 5'-phospho-2'-deoxyribonucleoside-DNA + H(+)</text>
        <dbReference type="Rhea" id="RHEA:66592"/>
        <dbReference type="Rhea" id="RHEA-COMP:13180"/>
        <dbReference type="Rhea" id="RHEA-COMP:16897"/>
        <dbReference type="Rhea" id="RHEA-COMP:17067"/>
        <dbReference type="ChEBI" id="CHEBI:15378"/>
        <dbReference type="ChEBI" id="CHEBI:136412"/>
        <dbReference type="ChEBI" id="CHEBI:157695"/>
        <dbReference type="ChEBI" id="CHEBI:167181"/>
        <dbReference type="EC" id="4.2.99.18"/>
    </reaction>
</comment>
<dbReference type="Proteomes" id="UP000184114">
    <property type="component" value="Unassembled WGS sequence"/>
</dbReference>
<dbReference type="SMART" id="SM00478">
    <property type="entry name" value="ENDO3c"/>
    <property type="match status" value="1"/>
</dbReference>
<dbReference type="InterPro" id="IPR003265">
    <property type="entry name" value="HhH-GPD_domain"/>
</dbReference>
<dbReference type="Pfam" id="PF00730">
    <property type="entry name" value="HhH-GPD"/>
    <property type="match status" value="1"/>
</dbReference>
<feature type="binding site" evidence="12">
    <location>
        <position position="201"/>
    </location>
    <ligand>
        <name>[4Fe-4S] cluster</name>
        <dbReference type="ChEBI" id="CHEBI:49883"/>
    </ligand>
</feature>
<proteinExistence type="inferred from homology"/>
<dbReference type="Pfam" id="PF10576">
    <property type="entry name" value="EndIII_4Fe-2S"/>
    <property type="match status" value="1"/>
</dbReference>
<keyword evidence="7 12" id="KW-0411">Iron-sulfur</keyword>
<dbReference type="InterPro" id="IPR011257">
    <property type="entry name" value="DNA_glycosylase"/>
</dbReference>
<dbReference type="InterPro" id="IPR000445">
    <property type="entry name" value="HhH_motif"/>
</dbReference>
<dbReference type="STRING" id="1123404.SAMN02745784_01643"/>
<dbReference type="InterPro" id="IPR003651">
    <property type="entry name" value="Endonuclease3_FeS-loop_motif"/>
</dbReference>
<dbReference type="FunFam" id="1.10.340.30:FF:000001">
    <property type="entry name" value="Endonuclease III"/>
    <property type="match status" value="1"/>
</dbReference>
<feature type="domain" description="HhH-GPD" evidence="13">
    <location>
        <begin position="42"/>
        <end position="189"/>
    </location>
</feature>
<evidence type="ECO:0000256" key="4">
    <source>
        <dbReference type="ARBA" id="ARBA00022763"/>
    </source>
</evidence>
<dbReference type="EMBL" id="FQTY01000006">
    <property type="protein sequence ID" value="SHE74523.1"/>
    <property type="molecule type" value="Genomic_DNA"/>
</dbReference>
<dbReference type="GO" id="GO:0006285">
    <property type="term" value="P:base-excision repair, AP site formation"/>
    <property type="evidence" value="ECO:0007669"/>
    <property type="project" value="TreeGrafter"/>
</dbReference>
<dbReference type="PROSITE" id="PS01155">
    <property type="entry name" value="ENDONUCLEASE_III_2"/>
    <property type="match status" value="1"/>
</dbReference>
<evidence type="ECO:0000256" key="12">
    <source>
        <dbReference type="HAMAP-Rule" id="MF_00942"/>
    </source>
</evidence>
<accession>A0A1M4W066</accession>
<evidence type="ECO:0000256" key="9">
    <source>
        <dbReference type="ARBA" id="ARBA00023204"/>
    </source>
</evidence>
<keyword evidence="2 12" id="KW-0004">4Fe-4S</keyword>
<dbReference type="GeneID" id="90994382"/>
<keyword evidence="14" id="KW-0540">Nuclease</keyword>
<keyword evidence="6 12" id="KW-0408">Iron</keyword>
<evidence type="ECO:0000256" key="2">
    <source>
        <dbReference type="ARBA" id="ARBA00022485"/>
    </source>
</evidence>
<dbReference type="FunFam" id="1.10.1670.10:FF:000001">
    <property type="entry name" value="Endonuclease III"/>
    <property type="match status" value="1"/>
</dbReference>
<dbReference type="InterPro" id="IPR004036">
    <property type="entry name" value="Endonuclease-III-like_CS2"/>
</dbReference>
<keyword evidence="11 12" id="KW-0326">Glycosidase</keyword>
<feature type="binding site" evidence="12">
    <location>
        <position position="191"/>
    </location>
    <ligand>
        <name>[4Fe-4S] cluster</name>
        <dbReference type="ChEBI" id="CHEBI:49883"/>
    </ligand>
</feature>
<comment type="similarity">
    <text evidence="1 12">Belongs to the Nth/MutY family.</text>
</comment>
<gene>
    <name evidence="12" type="primary">nth</name>
    <name evidence="14" type="ORF">SAMN02745784_01643</name>
</gene>
<dbReference type="SUPFAM" id="SSF48150">
    <property type="entry name" value="DNA-glycosylase"/>
    <property type="match status" value="1"/>
</dbReference>
<keyword evidence="15" id="KW-1185">Reference proteome</keyword>
<dbReference type="PIRSF" id="PIRSF001435">
    <property type="entry name" value="Nth"/>
    <property type="match status" value="1"/>
</dbReference>
<evidence type="ECO:0000256" key="5">
    <source>
        <dbReference type="ARBA" id="ARBA00022801"/>
    </source>
</evidence>